<reference evidence="9" key="2">
    <citation type="submission" date="2020-09" db="EMBL/GenBank/DDBJ databases">
        <authorList>
            <person name="Sun Q."/>
            <person name="Kim S."/>
        </authorList>
    </citation>
    <scope>NUCLEOTIDE SEQUENCE</scope>
    <source>
        <strain evidence="9">KCTC 32182</strain>
    </source>
</reference>
<dbReference type="GO" id="GO:0015086">
    <property type="term" value="F:cadmium ion transmembrane transporter activity"/>
    <property type="evidence" value="ECO:0007669"/>
    <property type="project" value="TreeGrafter"/>
</dbReference>
<dbReference type="PANTHER" id="PTHR11706:SF33">
    <property type="entry name" value="NATURAL RESISTANCE-ASSOCIATED MACROPHAGE PROTEIN 2"/>
    <property type="match status" value="1"/>
</dbReference>
<feature type="transmembrane region" description="Helical" evidence="8">
    <location>
        <begin position="239"/>
        <end position="259"/>
    </location>
</feature>
<evidence type="ECO:0000313" key="9">
    <source>
        <dbReference type="EMBL" id="GGY27580.1"/>
    </source>
</evidence>
<dbReference type="GO" id="GO:0005384">
    <property type="term" value="F:manganese ion transmembrane transporter activity"/>
    <property type="evidence" value="ECO:0007669"/>
    <property type="project" value="TreeGrafter"/>
</dbReference>
<feature type="transmembrane region" description="Helical" evidence="8">
    <location>
        <begin position="391"/>
        <end position="409"/>
    </location>
</feature>
<feature type="transmembrane region" description="Helical" evidence="8">
    <location>
        <begin position="191"/>
        <end position="210"/>
    </location>
</feature>
<reference evidence="9" key="1">
    <citation type="journal article" date="2014" name="Int. J. Syst. Evol. Microbiol.">
        <title>Complete genome sequence of Corynebacterium casei LMG S-19264T (=DSM 44701T), isolated from a smear-ripened cheese.</title>
        <authorList>
            <consortium name="US DOE Joint Genome Institute (JGI-PGF)"/>
            <person name="Walter F."/>
            <person name="Albersmeier A."/>
            <person name="Kalinowski J."/>
            <person name="Ruckert C."/>
        </authorList>
    </citation>
    <scope>NUCLEOTIDE SEQUENCE</scope>
    <source>
        <strain evidence="9">KCTC 32182</strain>
    </source>
</reference>
<keyword evidence="3 8" id="KW-0812">Transmembrane</keyword>
<evidence type="ECO:0000256" key="6">
    <source>
        <dbReference type="ARBA" id="ARBA00023136"/>
    </source>
</evidence>
<evidence type="ECO:0000256" key="2">
    <source>
        <dbReference type="ARBA" id="ARBA00022448"/>
    </source>
</evidence>
<evidence type="ECO:0000256" key="7">
    <source>
        <dbReference type="SAM" id="MobiDB-lite"/>
    </source>
</evidence>
<dbReference type="GO" id="GO:0015293">
    <property type="term" value="F:symporter activity"/>
    <property type="evidence" value="ECO:0007669"/>
    <property type="project" value="UniProtKB-KW"/>
</dbReference>
<dbReference type="EMBL" id="BMYX01000024">
    <property type="protein sequence ID" value="GGY27580.1"/>
    <property type="molecule type" value="Genomic_DNA"/>
</dbReference>
<comment type="subcellular location">
    <subcellularLocation>
        <location evidence="1">Membrane</location>
        <topology evidence="1">Multi-pass membrane protein</topology>
    </subcellularLocation>
</comment>
<proteinExistence type="predicted"/>
<name>A0A918UBR3_9NEIS</name>
<feature type="transmembrane region" description="Helical" evidence="8">
    <location>
        <begin position="350"/>
        <end position="371"/>
    </location>
</feature>
<feature type="transmembrane region" description="Helical" evidence="8">
    <location>
        <begin position="286"/>
        <end position="306"/>
    </location>
</feature>
<dbReference type="NCBIfam" id="NF037982">
    <property type="entry name" value="Nramp_1"/>
    <property type="match status" value="1"/>
</dbReference>
<dbReference type="GO" id="GO:0034755">
    <property type="term" value="P:iron ion transmembrane transport"/>
    <property type="evidence" value="ECO:0007669"/>
    <property type="project" value="TreeGrafter"/>
</dbReference>
<dbReference type="GO" id="GO:0005886">
    <property type="term" value="C:plasma membrane"/>
    <property type="evidence" value="ECO:0007669"/>
    <property type="project" value="TreeGrafter"/>
</dbReference>
<feature type="transmembrane region" description="Helical" evidence="8">
    <location>
        <begin position="429"/>
        <end position="449"/>
    </location>
</feature>
<dbReference type="Pfam" id="PF01566">
    <property type="entry name" value="Nramp"/>
    <property type="match status" value="1"/>
</dbReference>
<feature type="transmembrane region" description="Helical" evidence="8">
    <location>
        <begin position="153"/>
        <end position="171"/>
    </location>
</feature>
<keyword evidence="4" id="KW-0769">Symport</keyword>
<dbReference type="Proteomes" id="UP000645257">
    <property type="component" value="Unassembled WGS sequence"/>
</dbReference>
<feature type="transmembrane region" description="Helical" evidence="8">
    <location>
        <begin position="120"/>
        <end position="141"/>
    </location>
</feature>
<evidence type="ECO:0000256" key="8">
    <source>
        <dbReference type="SAM" id="Phobius"/>
    </source>
</evidence>
<dbReference type="PANTHER" id="PTHR11706">
    <property type="entry name" value="SOLUTE CARRIER PROTEIN FAMILY 11 MEMBER"/>
    <property type="match status" value="1"/>
</dbReference>
<dbReference type="NCBIfam" id="TIGR01197">
    <property type="entry name" value="nramp"/>
    <property type="match status" value="1"/>
</dbReference>
<evidence type="ECO:0000256" key="5">
    <source>
        <dbReference type="ARBA" id="ARBA00022989"/>
    </source>
</evidence>
<sequence>MSRATFARFCRSPGMRYLGPAFLVSVGYMDPGNWSTAIAAGSEEGHALLWVLVASSLMAWLLQTLSARLGIVTGQDLATASREAYGPRLNRILLALATIAVIATDLAEILGMAIGLHLLFALDMAWCVALTLCDTLLFLLLSARGLRTLESAVIAMIAVVALAFAAQLAIVAPSGTDIVHGMIVRPLDGHALYLAIGIMGATIMPHNLYLHSALVKTTASPDLARVRATLKRNARDTGLALGIAFAVNAAILIVAATAFHHDGAAVGGLSDAHRLFGERFGHPAQILFAVALILCGQSSTLTGALAGQVILEGHGKLHWKGWQRRLVTRAIALVPAFLTIVLAGDRSLDTLLVASQVILSLQLGFAVIPLLRLTGNRSVMGRLRPPVGARALAWAVALFILLLNGKLVLQTVGELSALPGWAGVAARFGGYPAAIAAGVLLAYLAIVRLKWPQDENGQRDPSRFSTSPRIDLSTLRHTSSSP</sequence>
<dbReference type="PRINTS" id="PR00447">
    <property type="entry name" value="NATRESASSCMP"/>
</dbReference>
<dbReference type="InterPro" id="IPR001046">
    <property type="entry name" value="NRAMP_fam"/>
</dbReference>
<keyword evidence="5 8" id="KW-1133">Transmembrane helix</keyword>
<evidence type="ECO:0000256" key="4">
    <source>
        <dbReference type="ARBA" id="ARBA00022847"/>
    </source>
</evidence>
<dbReference type="NCBIfam" id="NF001923">
    <property type="entry name" value="PRK00701.1"/>
    <property type="match status" value="1"/>
</dbReference>
<feature type="region of interest" description="Disordered" evidence="7">
    <location>
        <begin position="454"/>
        <end position="482"/>
    </location>
</feature>
<evidence type="ECO:0000256" key="3">
    <source>
        <dbReference type="ARBA" id="ARBA00022692"/>
    </source>
</evidence>
<protein>
    <recommendedName>
        <fullName evidence="11">Divalent metal cation transporter MntH</fullName>
    </recommendedName>
</protein>
<dbReference type="AlphaFoldDB" id="A0A918UBR3"/>
<evidence type="ECO:0000256" key="1">
    <source>
        <dbReference type="ARBA" id="ARBA00004141"/>
    </source>
</evidence>
<keyword evidence="2" id="KW-0813">Transport</keyword>
<keyword evidence="10" id="KW-1185">Reference proteome</keyword>
<feature type="transmembrane region" description="Helical" evidence="8">
    <location>
        <begin position="326"/>
        <end position="344"/>
    </location>
</feature>
<dbReference type="RefSeq" id="WP_189536502.1">
    <property type="nucleotide sequence ID" value="NZ_BMYX01000024.1"/>
</dbReference>
<evidence type="ECO:0000313" key="10">
    <source>
        <dbReference type="Proteomes" id="UP000645257"/>
    </source>
</evidence>
<gene>
    <name evidence="9" type="ORF">GCM10011289_33750</name>
</gene>
<comment type="caution">
    <text evidence="9">The sequence shown here is derived from an EMBL/GenBank/DDBJ whole genome shotgun (WGS) entry which is preliminary data.</text>
</comment>
<feature type="transmembrane region" description="Helical" evidence="8">
    <location>
        <begin position="92"/>
        <end position="114"/>
    </location>
</feature>
<feature type="transmembrane region" description="Helical" evidence="8">
    <location>
        <begin position="49"/>
        <end position="71"/>
    </location>
</feature>
<evidence type="ECO:0008006" key="11">
    <source>
        <dbReference type="Google" id="ProtNLM"/>
    </source>
</evidence>
<organism evidence="9 10">
    <name type="scientific">Paludibacterium paludis</name>
    <dbReference type="NCBI Taxonomy" id="1225769"/>
    <lineage>
        <taxon>Bacteria</taxon>
        <taxon>Pseudomonadati</taxon>
        <taxon>Pseudomonadota</taxon>
        <taxon>Betaproteobacteria</taxon>
        <taxon>Neisseriales</taxon>
        <taxon>Chromobacteriaceae</taxon>
        <taxon>Paludibacterium</taxon>
    </lineage>
</organism>
<accession>A0A918UBR3</accession>
<keyword evidence="6 8" id="KW-0472">Membrane</keyword>